<protein>
    <submittedName>
        <fullName evidence="2">Lysophospholipase</fullName>
    </submittedName>
</protein>
<name>A0A919REL1_9ACTN</name>
<dbReference type="RefSeq" id="WP_204025300.1">
    <property type="nucleotide sequence ID" value="NZ_BOOW01000016.1"/>
</dbReference>
<keyword evidence="3" id="KW-1185">Reference proteome</keyword>
<dbReference type="EMBL" id="BOOW01000016">
    <property type="protein sequence ID" value="GII92458.1"/>
    <property type="molecule type" value="Genomic_DNA"/>
</dbReference>
<evidence type="ECO:0000313" key="2">
    <source>
        <dbReference type="EMBL" id="GII92458.1"/>
    </source>
</evidence>
<feature type="signal peptide" evidence="1">
    <location>
        <begin position="1"/>
        <end position="21"/>
    </location>
</feature>
<dbReference type="SUPFAM" id="SSF53474">
    <property type="entry name" value="alpha/beta-Hydrolases"/>
    <property type="match status" value="1"/>
</dbReference>
<comment type="caution">
    <text evidence="2">The sequence shown here is derived from an EMBL/GenBank/DDBJ whole genome shotgun (WGS) entry which is preliminary data.</text>
</comment>
<organism evidence="2 3">
    <name type="scientific">Sinosporangium siamense</name>
    <dbReference type="NCBI Taxonomy" id="1367973"/>
    <lineage>
        <taxon>Bacteria</taxon>
        <taxon>Bacillati</taxon>
        <taxon>Actinomycetota</taxon>
        <taxon>Actinomycetes</taxon>
        <taxon>Streptosporangiales</taxon>
        <taxon>Streptosporangiaceae</taxon>
        <taxon>Sinosporangium</taxon>
    </lineage>
</organism>
<dbReference type="AlphaFoldDB" id="A0A919REL1"/>
<dbReference type="Proteomes" id="UP000606172">
    <property type="component" value="Unassembled WGS sequence"/>
</dbReference>
<dbReference type="InterPro" id="IPR029058">
    <property type="entry name" value="AB_hydrolase_fold"/>
</dbReference>
<reference evidence="2" key="1">
    <citation type="submission" date="2021-01" db="EMBL/GenBank/DDBJ databases">
        <title>Whole genome shotgun sequence of Sinosporangium siamense NBRC 109515.</title>
        <authorList>
            <person name="Komaki H."/>
            <person name="Tamura T."/>
        </authorList>
    </citation>
    <scope>NUCLEOTIDE SEQUENCE</scope>
    <source>
        <strain evidence="2">NBRC 109515</strain>
    </source>
</reference>
<sequence>MHAFLSLTTAFTLVSAPTPMAAPLQQPVWLCKPGSTADFCETTALNATVVNPGGATSVEPFERPQQRPVDCFYVYPTVNLLPESTPPTAEDEEETVTLMQAGRLTQHCRMFAPMYRQAPLTSYVIGGLGLPTDFETGYQDVKQAFAHYWNNDNLDPATGKRRGVVFLGHSQGAAVVARLLQEEFDGKPEKSDQLVAAYIMGTDVKVPMDATSGGGNDPGATFQHIPSCERPNPSAPIPTGCVVAFSAYDMPAADADKAALGRTTNLTHRVLCSSPSALLTGARHTDTLPMRAYMPTRQLLRGNILSPSGALTLLFGDYRPTTYPTGYATYPGQVTGRCTWATGTKGRVDWLQVDGLENIKKNHTALGLHVMDFNVDAGGIGDLVAAQAATWTAGQGH</sequence>
<dbReference type="Pfam" id="PF11288">
    <property type="entry name" value="DUF3089"/>
    <property type="match status" value="1"/>
</dbReference>
<gene>
    <name evidence="2" type="ORF">Ssi02_26890</name>
</gene>
<feature type="chain" id="PRO_5037502882" evidence="1">
    <location>
        <begin position="22"/>
        <end position="397"/>
    </location>
</feature>
<dbReference type="InterPro" id="IPR021440">
    <property type="entry name" value="DUF3089"/>
</dbReference>
<evidence type="ECO:0000256" key="1">
    <source>
        <dbReference type="SAM" id="SignalP"/>
    </source>
</evidence>
<proteinExistence type="predicted"/>
<evidence type="ECO:0000313" key="3">
    <source>
        <dbReference type="Proteomes" id="UP000606172"/>
    </source>
</evidence>
<keyword evidence="1" id="KW-0732">Signal</keyword>
<accession>A0A919REL1</accession>
<dbReference type="Gene3D" id="3.40.50.1820">
    <property type="entry name" value="alpha/beta hydrolase"/>
    <property type="match status" value="1"/>
</dbReference>